<dbReference type="Proteomes" id="UP000054937">
    <property type="component" value="Unassembled WGS sequence"/>
</dbReference>
<proteinExistence type="predicted"/>
<keyword evidence="2" id="KW-1185">Reference proteome</keyword>
<organism evidence="1 2">
    <name type="scientific">Pseudocohnilembus persalinus</name>
    <name type="common">Ciliate</name>
    <dbReference type="NCBI Taxonomy" id="266149"/>
    <lineage>
        <taxon>Eukaryota</taxon>
        <taxon>Sar</taxon>
        <taxon>Alveolata</taxon>
        <taxon>Ciliophora</taxon>
        <taxon>Intramacronucleata</taxon>
        <taxon>Oligohymenophorea</taxon>
        <taxon>Scuticociliatia</taxon>
        <taxon>Philasterida</taxon>
        <taxon>Pseudocohnilembidae</taxon>
        <taxon>Pseudocohnilembus</taxon>
    </lineage>
</organism>
<name>A0A0V0QGL2_PSEPJ</name>
<accession>A0A0V0QGL2</accession>
<sequence>MENELTIYIDLNNYLAHFINSEGPIYNPTAQENWDLSIIQQTINNIKNRGFPCKNVFLLDVVRVNEEEQEKWKSRREREFLQENKGLPVCFNHIIAKCLEKNGFEVGYSPDIDCDDLLANLAFYNYGAVMSRDNDMLRYIGFDGQYQYDFFQEYQPFKIIKEFYPQYYQVQPQVNKKLFFTKQDYHQREIRFSVAAKDKGESQYEIKRVPTRKISKNQLKFTTFKQYDPNNYQMKNINPLQFGVGSSLCKQFGNIYKHLQELRQALYYEIGMKKVKIEEIIEPNEKKDNFIWKTYKIEPKCNSNILKYFLKYIIDKNLFVKIPQGVSELQYYKIQQYNVDLYITGLMYHCQATRKSIADEEFSILKIKIPKFEQKCNYENQSPLQPLNLSQELFEKLTGTQLLQK</sequence>
<protein>
    <recommendedName>
        <fullName evidence="3">PIN domain-like protein</fullName>
    </recommendedName>
</protein>
<evidence type="ECO:0000313" key="1">
    <source>
        <dbReference type="EMBL" id="KRX01425.1"/>
    </source>
</evidence>
<dbReference type="OrthoDB" id="2019262at2759"/>
<dbReference type="InterPro" id="IPR029060">
    <property type="entry name" value="PIN-like_dom_sf"/>
</dbReference>
<reference evidence="1 2" key="1">
    <citation type="journal article" date="2015" name="Sci. Rep.">
        <title>Genome of the facultative scuticociliatosis pathogen Pseudocohnilembus persalinus provides insight into its virulence through horizontal gene transfer.</title>
        <authorList>
            <person name="Xiong J."/>
            <person name="Wang G."/>
            <person name="Cheng J."/>
            <person name="Tian M."/>
            <person name="Pan X."/>
            <person name="Warren A."/>
            <person name="Jiang C."/>
            <person name="Yuan D."/>
            <person name="Miao W."/>
        </authorList>
    </citation>
    <scope>NUCLEOTIDE SEQUENCE [LARGE SCALE GENOMIC DNA]</scope>
    <source>
        <strain evidence="1">36N120E</strain>
    </source>
</reference>
<evidence type="ECO:0000313" key="2">
    <source>
        <dbReference type="Proteomes" id="UP000054937"/>
    </source>
</evidence>
<comment type="caution">
    <text evidence="1">The sequence shown here is derived from an EMBL/GenBank/DDBJ whole genome shotgun (WGS) entry which is preliminary data.</text>
</comment>
<dbReference type="AlphaFoldDB" id="A0A0V0QGL2"/>
<dbReference type="InParanoid" id="A0A0V0QGL2"/>
<dbReference type="EMBL" id="LDAU01000170">
    <property type="protein sequence ID" value="KRX01425.1"/>
    <property type="molecule type" value="Genomic_DNA"/>
</dbReference>
<dbReference type="SUPFAM" id="SSF88723">
    <property type="entry name" value="PIN domain-like"/>
    <property type="match status" value="1"/>
</dbReference>
<evidence type="ECO:0008006" key="3">
    <source>
        <dbReference type="Google" id="ProtNLM"/>
    </source>
</evidence>
<gene>
    <name evidence="1" type="ORF">PPERSA_01328</name>
</gene>